<dbReference type="InterPro" id="IPR018148">
    <property type="entry name" value="Methylglyoxal_synth_AS"/>
</dbReference>
<dbReference type="SMART" id="SM00851">
    <property type="entry name" value="MGS"/>
    <property type="match status" value="1"/>
</dbReference>
<evidence type="ECO:0000313" key="4">
    <source>
        <dbReference type="EMBL" id="RTH36465.1"/>
    </source>
</evidence>
<dbReference type="EC" id="4.2.3.3" evidence="1"/>
<feature type="active site" description="Proton donor/acceptor" evidence="1 2">
    <location>
        <position position="61"/>
    </location>
</feature>
<comment type="similarity">
    <text evidence="1">Belongs to the methylglyoxal synthase family.</text>
</comment>
<comment type="function">
    <text evidence="1">Catalyzes the formation of methylglyoxal from dihydroxyacetone phosphate.</text>
</comment>
<comment type="catalytic activity">
    <reaction evidence="1">
        <text>dihydroxyacetone phosphate = methylglyoxal + phosphate</text>
        <dbReference type="Rhea" id="RHEA:17937"/>
        <dbReference type="ChEBI" id="CHEBI:17158"/>
        <dbReference type="ChEBI" id="CHEBI:43474"/>
        <dbReference type="ChEBI" id="CHEBI:57642"/>
        <dbReference type="EC" id="4.2.3.3"/>
    </reaction>
</comment>
<feature type="domain" description="MGS-like" evidence="3">
    <location>
        <begin position="1"/>
        <end position="139"/>
    </location>
</feature>
<dbReference type="InterPro" id="IPR004363">
    <property type="entry name" value="Methylgl_synth"/>
</dbReference>
<dbReference type="AlphaFoldDB" id="A0A430SEW3"/>
<evidence type="ECO:0000313" key="5">
    <source>
        <dbReference type="Proteomes" id="UP000288051"/>
    </source>
</evidence>
<dbReference type="CDD" id="cd01422">
    <property type="entry name" value="MGS"/>
    <property type="match status" value="1"/>
</dbReference>
<dbReference type="PANTHER" id="PTHR30492">
    <property type="entry name" value="METHYLGLYOXAL SYNTHASE"/>
    <property type="match status" value="1"/>
</dbReference>
<dbReference type="GO" id="GO:0005829">
    <property type="term" value="C:cytosol"/>
    <property type="evidence" value="ECO:0007669"/>
    <property type="project" value="TreeGrafter"/>
</dbReference>
<name>A0A430SEW3_THESC</name>
<dbReference type="PROSITE" id="PS01335">
    <property type="entry name" value="METHYLGLYOXAL_SYNTH"/>
    <property type="match status" value="1"/>
</dbReference>
<feature type="binding site" evidence="1">
    <location>
        <position position="13"/>
    </location>
    <ligand>
        <name>substrate</name>
    </ligand>
</feature>
<feature type="binding site" evidence="1">
    <location>
        <begin position="35"/>
        <end position="38"/>
    </location>
    <ligand>
        <name>substrate</name>
    </ligand>
</feature>
<dbReference type="PROSITE" id="PS51855">
    <property type="entry name" value="MGS"/>
    <property type="match status" value="1"/>
</dbReference>
<feature type="binding site" evidence="1">
    <location>
        <begin position="55"/>
        <end position="56"/>
    </location>
    <ligand>
        <name>substrate</name>
    </ligand>
</feature>
<feature type="binding site" evidence="1">
    <location>
        <position position="9"/>
    </location>
    <ligand>
        <name>substrate</name>
    </ligand>
</feature>
<evidence type="ECO:0000256" key="1">
    <source>
        <dbReference type="HAMAP-Rule" id="MF_00549"/>
    </source>
</evidence>
<protein>
    <recommendedName>
        <fullName evidence="1">Methylglyoxal synthase</fullName>
        <shortName evidence="1">MGS</shortName>
        <ecNumber evidence="1">4.2.3.3</ecNumber>
    </recommendedName>
</protein>
<dbReference type="Proteomes" id="UP000288051">
    <property type="component" value="Unassembled WGS sequence"/>
</dbReference>
<dbReference type="NCBIfam" id="TIGR00160">
    <property type="entry name" value="MGSA"/>
    <property type="match status" value="1"/>
</dbReference>
<accession>A0A430SEW3</accession>
<dbReference type="NCBIfam" id="NF003559">
    <property type="entry name" value="PRK05234.1"/>
    <property type="match status" value="1"/>
</dbReference>
<dbReference type="EMBL" id="PELZ01000213">
    <property type="protein sequence ID" value="RTH36465.1"/>
    <property type="molecule type" value="Genomic_DNA"/>
</dbReference>
<reference evidence="4 5" key="1">
    <citation type="journal article" date="2019" name="Extremophiles">
        <title>Biogeography of thermophiles and predominance of Thermus scotoductus in domestic water heaters.</title>
        <authorList>
            <person name="Wilpiszeski R.L."/>
            <person name="Zhang Z."/>
            <person name="House C.H."/>
        </authorList>
    </citation>
    <scope>NUCLEOTIDE SEQUENCE [LARGE SCALE GENOMIC DNA]</scope>
    <source>
        <strain evidence="4 5">24_S24</strain>
    </source>
</reference>
<feature type="binding site" evidence="1">
    <location>
        <position position="88"/>
    </location>
    <ligand>
        <name>substrate</name>
    </ligand>
</feature>
<dbReference type="RefSeq" id="WP_126209064.1">
    <property type="nucleotide sequence ID" value="NZ_PELZ01000213.1"/>
</dbReference>
<dbReference type="PIRSF" id="PIRSF006614">
    <property type="entry name" value="Methylglyox_syn"/>
    <property type="match status" value="1"/>
</dbReference>
<proteinExistence type="inferred from homology"/>
<dbReference type="GO" id="GO:0019242">
    <property type="term" value="P:methylglyoxal biosynthetic process"/>
    <property type="evidence" value="ECO:0007669"/>
    <property type="project" value="UniProtKB-UniRule"/>
</dbReference>
<evidence type="ECO:0000259" key="3">
    <source>
        <dbReference type="PROSITE" id="PS51855"/>
    </source>
</evidence>
<comment type="caution">
    <text evidence="4">The sequence shown here is derived from an EMBL/GenBank/DDBJ whole genome shotgun (WGS) entry which is preliminary data.</text>
</comment>
<dbReference type="SUPFAM" id="SSF52335">
    <property type="entry name" value="Methylglyoxal synthase-like"/>
    <property type="match status" value="1"/>
</dbReference>
<dbReference type="GO" id="GO:0008929">
    <property type="term" value="F:methylglyoxal synthase activity"/>
    <property type="evidence" value="ECO:0007669"/>
    <property type="project" value="UniProtKB-UniRule"/>
</dbReference>
<gene>
    <name evidence="1 4" type="primary">mgsA</name>
    <name evidence="4" type="ORF">CSW37_07060</name>
</gene>
<dbReference type="Gene3D" id="3.40.50.1380">
    <property type="entry name" value="Methylglyoxal synthase-like domain"/>
    <property type="match status" value="1"/>
</dbReference>
<keyword evidence="1" id="KW-0456">Lyase</keyword>
<dbReference type="PANTHER" id="PTHR30492:SF0">
    <property type="entry name" value="METHYLGLYOXAL SYNTHASE"/>
    <property type="match status" value="1"/>
</dbReference>
<evidence type="ECO:0000256" key="2">
    <source>
        <dbReference type="PIRSR" id="PIRSR006614-1"/>
    </source>
</evidence>
<organism evidence="4 5">
    <name type="scientific">Thermus scotoductus</name>
    <dbReference type="NCBI Taxonomy" id="37636"/>
    <lineage>
        <taxon>Bacteria</taxon>
        <taxon>Thermotogati</taxon>
        <taxon>Deinococcota</taxon>
        <taxon>Deinococci</taxon>
        <taxon>Thermales</taxon>
        <taxon>Thermaceae</taxon>
        <taxon>Thermus</taxon>
    </lineage>
</organism>
<dbReference type="InterPro" id="IPR036914">
    <property type="entry name" value="MGS-like_dom_sf"/>
</dbReference>
<dbReference type="HAMAP" id="MF_00549">
    <property type="entry name" value="Methylglyoxal_synth"/>
    <property type="match status" value="1"/>
</dbReference>
<dbReference type="Pfam" id="PF02142">
    <property type="entry name" value="MGS"/>
    <property type="match status" value="1"/>
</dbReference>
<sequence>MKVLALIAHDAKKDDMVAFCQRHRELLSRFPLLATGTTGKRIQEATGLEVERVLSGPLGGDMQIGSRVAEGKVLCVLFFQDPLTPKPHEPDVQALMRVCNVHGVPLATNLEAAEALVPWLSANPLSCQHGSPSSDPADP</sequence>
<dbReference type="InterPro" id="IPR011607">
    <property type="entry name" value="MGS-like_dom"/>
</dbReference>